<reference evidence="1 2" key="1">
    <citation type="submission" date="2018-06" db="EMBL/GenBank/DDBJ databases">
        <authorList>
            <consortium name="Pathogen Informatics"/>
            <person name="Doyle S."/>
        </authorList>
    </citation>
    <scope>NUCLEOTIDE SEQUENCE [LARGE SCALE GENOMIC DNA]</scope>
    <source>
        <strain evidence="1 2">NCTC11388</strain>
    </source>
</reference>
<organism evidence="1 2">
    <name type="scientific">Sphingobacterium spiritivorum</name>
    <name type="common">Flavobacterium spiritivorum</name>
    <dbReference type="NCBI Taxonomy" id="258"/>
    <lineage>
        <taxon>Bacteria</taxon>
        <taxon>Pseudomonadati</taxon>
        <taxon>Bacteroidota</taxon>
        <taxon>Sphingobacteriia</taxon>
        <taxon>Sphingobacteriales</taxon>
        <taxon>Sphingobacteriaceae</taxon>
        <taxon>Sphingobacterium</taxon>
    </lineage>
</organism>
<evidence type="ECO:0000313" key="2">
    <source>
        <dbReference type="Proteomes" id="UP000254893"/>
    </source>
</evidence>
<gene>
    <name evidence="1" type="ORF">NCTC11388_02430</name>
</gene>
<proteinExistence type="predicted"/>
<dbReference type="AlphaFoldDB" id="A0A380C9A2"/>
<evidence type="ECO:0000313" key="1">
    <source>
        <dbReference type="EMBL" id="SUJ15073.1"/>
    </source>
</evidence>
<protein>
    <recommendedName>
        <fullName evidence="3">Transcription regulator BetR N-terminal domain-containing protein</fullName>
    </recommendedName>
</protein>
<accession>A0A380C9A2</accession>
<dbReference type="EMBL" id="UGYW01000002">
    <property type="protein sequence ID" value="SUJ15073.1"/>
    <property type="molecule type" value="Genomic_DNA"/>
</dbReference>
<dbReference type="Proteomes" id="UP000254893">
    <property type="component" value="Unassembled WGS sequence"/>
</dbReference>
<evidence type="ECO:0008006" key="3">
    <source>
        <dbReference type="Google" id="ProtNLM"/>
    </source>
</evidence>
<dbReference type="RefSeq" id="WP_115170302.1">
    <property type="nucleotide sequence ID" value="NZ_UGYW01000002.1"/>
</dbReference>
<name>A0A380C9A2_SPHSI</name>
<sequence>MYQELLIREIQKKTGRHQSLIGEVAAALDISYDAAHRRISMKSKFSIEESVQLANYFGFSMDQVFQRGEHVLVKRTKEIQTLNDFSSYLDNSLKSLMDYLPGTETSLYYSAKDIPIFYTINTDLLSTFKRYVWLNLLNMEGLDISFETFEKNARIMDNSRKLNHFYSAISAHEIWNDTTINSTLQQIMYFFHAGLLTADNGKALCENLKELMFSLEKKCTAQNEQYRLYYHDLLILNNNVLVSDRQRKSLFVPYTMLGYFITSDTDTCKHVSNFFQHQLKNSKLLNTAGTRDKKMFFNRAYQKIDLYKNQITSFNDIG</sequence>